<evidence type="ECO:0000313" key="1">
    <source>
        <dbReference type="EMBL" id="WFR95701.1"/>
    </source>
</evidence>
<gene>
    <name evidence="1" type="ORF">PR017_00680</name>
</gene>
<dbReference type="KEGG" id="rtu:PR017_00680"/>
<organism evidence="1 2">
    <name type="scientific">Rhizobium tumorigenes</name>
    <dbReference type="NCBI Taxonomy" id="2041385"/>
    <lineage>
        <taxon>Bacteria</taxon>
        <taxon>Pseudomonadati</taxon>
        <taxon>Pseudomonadota</taxon>
        <taxon>Alphaproteobacteria</taxon>
        <taxon>Hyphomicrobiales</taxon>
        <taxon>Rhizobiaceae</taxon>
        <taxon>Rhizobium/Agrobacterium group</taxon>
        <taxon>Rhizobium</taxon>
    </lineage>
</organism>
<name>A0AAF1K627_9HYPH</name>
<reference evidence="2" key="2">
    <citation type="journal article" date="2023" name="MicrobiologyOpen">
        <title>Genomics of the tumorigenes clade of the family Rhizobiaceae and description of Rhizobium rhododendri sp. nov.</title>
        <authorList>
            <person name="Kuzmanovic N."/>
            <person name="diCenzo G.C."/>
            <person name="Bunk B."/>
            <person name="Sproeer C."/>
            <person name="Fruehling A."/>
            <person name="Neumann-Schaal M."/>
            <person name="Overmann J."/>
            <person name="Smalla K."/>
        </authorList>
    </citation>
    <scope>NUCLEOTIDE SEQUENCE [LARGE SCALE GENOMIC DNA]</scope>
    <source>
        <strain evidence="2">1078</strain>
    </source>
</reference>
<dbReference type="Proteomes" id="UP000249499">
    <property type="component" value="Chromosome"/>
</dbReference>
<evidence type="ECO:0000313" key="2">
    <source>
        <dbReference type="Proteomes" id="UP000249499"/>
    </source>
</evidence>
<dbReference type="RefSeq" id="WP_111216620.1">
    <property type="nucleotide sequence ID" value="NZ_CP117255.1"/>
</dbReference>
<sequence>MVVDETEVIYVFSKEAVLGSIARLVSQPIHEHFAGYLAILRSRSSDPGLAVGPTDIKEFHERYLHVMGAPNKSPFVRPFKSRGHGLELFNSNVAGSYGASSIRAGGALADIFEISGSNRNVNYELKKDHISVALKVLLKGRRVPAASLAAFLYRDYGFYIGTPDVAQVLQIFRKEFGLAESIKAQRVLFDALFEDDTSAFPPDSLVALAPETTANA</sequence>
<keyword evidence="2" id="KW-1185">Reference proteome</keyword>
<accession>A0AAF1K627</accession>
<proteinExistence type="predicted"/>
<dbReference type="EMBL" id="CP117255">
    <property type="protein sequence ID" value="WFR95701.1"/>
    <property type="molecule type" value="Genomic_DNA"/>
</dbReference>
<protein>
    <submittedName>
        <fullName evidence="1">Uncharacterized protein</fullName>
    </submittedName>
</protein>
<reference evidence="1 2" key="1">
    <citation type="journal article" date="2018" name="Sci. Rep.">
        <title>Rhizobium tumorigenes sp. nov., a novel plant tumorigenic bacterium isolated from cane gall tumors on thornless blackberry.</title>
        <authorList>
            <person name="Kuzmanovi N."/>
            <person name="Smalla K."/>
            <person name="Gronow S."/>
            <person name="PuBawska J."/>
        </authorList>
    </citation>
    <scope>NUCLEOTIDE SEQUENCE [LARGE SCALE GENOMIC DNA]</scope>
    <source>
        <strain evidence="1 2">1078</strain>
    </source>
</reference>
<dbReference type="AlphaFoldDB" id="A0AAF1K627"/>